<dbReference type="Gene3D" id="3.30.360.10">
    <property type="entry name" value="Dihydrodipicolinate Reductase, domain 2"/>
    <property type="match status" value="1"/>
</dbReference>
<dbReference type="PANTHER" id="PTHR43818:SF5">
    <property type="entry name" value="OXIDOREDUCTASE FAMILY PROTEIN"/>
    <property type="match status" value="1"/>
</dbReference>
<dbReference type="RefSeq" id="WP_310820374.1">
    <property type="nucleotide sequence ID" value="NZ_CP036268.1"/>
</dbReference>
<evidence type="ECO:0000259" key="1">
    <source>
        <dbReference type="Pfam" id="PF01408"/>
    </source>
</evidence>
<dbReference type="SUPFAM" id="SSF51735">
    <property type="entry name" value="NAD(P)-binding Rossmann-fold domains"/>
    <property type="match status" value="1"/>
</dbReference>
<dbReference type="Pfam" id="PF01408">
    <property type="entry name" value="GFO_IDH_MocA"/>
    <property type="match status" value="1"/>
</dbReference>
<name>A0A517R2F3_9PLAN</name>
<protein>
    <submittedName>
        <fullName evidence="3">Inositol 2-dehydrogenase</fullName>
        <ecNumber evidence="3">1.1.1.18</ecNumber>
    </submittedName>
</protein>
<proteinExistence type="predicted"/>
<keyword evidence="4" id="KW-1185">Reference proteome</keyword>
<dbReference type="SUPFAM" id="SSF55347">
    <property type="entry name" value="Glyceraldehyde-3-phosphate dehydrogenase-like, C-terminal domain"/>
    <property type="match status" value="1"/>
</dbReference>
<accession>A0A517R2F3</accession>
<organism evidence="3 4">
    <name type="scientific">Stratiformator vulcanicus</name>
    <dbReference type="NCBI Taxonomy" id="2527980"/>
    <lineage>
        <taxon>Bacteria</taxon>
        <taxon>Pseudomonadati</taxon>
        <taxon>Planctomycetota</taxon>
        <taxon>Planctomycetia</taxon>
        <taxon>Planctomycetales</taxon>
        <taxon>Planctomycetaceae</taxon>
        <taxon>Stratiformator</taxon>
    </lineage>
</organism>
<gene>
    <name evidence="3" type="primary">iolG_7</name>
    <name evidence="3" type="ORF">Pan189_24500</name>
</gene>
<dbReference type="InterPro" id="IPR006311">
    <property type="entry name" value="TAT_signal"/>
</dbReference>
<dbReference type="InterPro" id="IPR019546">
    <property type="entry name" value="TAT_signal_bac_arc"/>
</dbReference>
<dbReference type="EC" id="1.1.1.18" evidence="3"/>
<dbReference type="Pfam" id="PF22725">
    <property type="entry name" value="GFO_IDH_MocA_C3"/>
    <property type="match status" value="1"/>
</dbReference>
<evidence type="ECO:0000259" key="2">
    <source>
        <dbReference type="Pfam" id="PF22725"/>
    </source>
</evidence>
<sequence length="443" mass="49797">MADTPRIDSSRRDFMKAGTAAAIGTGVLSNFAGSAKAYSGGDDTIRVGLVGCGGRGTGAAKQALSTEGSVKLVAMGDIFEDHLQSKLGNLQAQFKSRPERVDVPEDRQFVGFDAFKKVIDSDIDLVILATPPGFRPGQFEYAVEKGKHIFMEKPVAVDAPGVRKVLAAVEEAKKKDLKVGVGLQRRHQPNYLEALDRYRNGDLGEVLFWRVYWNSAGVWDPRKSRSQCKNELEYQLRNWYYYTWICGDHIVEQHIHNIDVACWFKDQYPTVARGMGGRQFRTDPKYGQIFDHFAVQFEFDDDTHVFSECRHIPRVWNSVSEKAYGTKGMLDMADRRGRMMTDSERVRLTSDGDPYQIEHDDMQEAIRKGKSYNEGEYGAMSTMTAILGRMATYSGKDISMEKALASDKSLVPTEMTWESEPPVMPNDKGEYPVPMPGVYSPFI</sequence>
<evidence type="ECO:0000313" key="4">
    <source>
        <dbReference type="Proteomes" id="UP000317318"/>
    </source>
</evidence>
<dbReference type="KEGG" id="svp:Pan189_24500"/>
<dbReference type="Gene3D" id="3.40.50.720">
    <property type="entry name" value="NAD(P)-binding Rossmann-like Domain"/>
    <property type="match status" value="1"/>
</dbReference>
<dbReference type="GO" id="GO:0000166">
    <property type="term" value="F:nucleotide binding"/>
    <property type="evidence" value="ECO:0007669"/>
    <property type="project" value="InterPro"/>
</dbReference>
<dbReference type="NCBIfam" id="TIGR01409">
    <property type="entry name" value="TAT_signal_seq"/>
    <property type="match status" value="1"/>
</dbReference>
<dbReference type="InterPro" id="IPR036291">
    <property type="entry name" value="NAD(P)-bd_dom_sf"/>
</dbReference>
<dbReference type="Proteomes" id="UP000317318">
    <property type="component" value="Chromosome"/>
</dbReference>
<reference evidence="3 4" key="1">
    <citation type="submission" date="2019-02" db="EMBL/GenBank/DDBJ databases">
        <title>Deep-cultivation of Planctomycetes and their phenomic and genomic characterization uncovers novel biology.</title>
        <authorList>
            <person name="Wiegand S."/>
            <person name="Jogler M."/>
            <person name="Boedeker C."/>
            <person name="Pinto D."/>
            <person name="Vollmers J."/>
            <person name="Rivas-Marin E."/>
            <person name="Kohn T."/>
            <person name="Peeters S.H."/>
            <person name="Heuer A."/>
            <person name="Rast P."/>
            <person name="Oberbeckmann S."/>
            <person name="Bunk B."/>
            <person name="Jeske O."/>
            <person name="Meyerdierks A."/>
            <person name="Storesund J.E."/>
            <person name="Kallscheuer N."/>
            <person name="Luecker S."/>
            <person name="Lage O.M."/>
            <person name="Pohl T."/>
            <person name="Merkel B.J."/>
            <person name="Hornburger P."/>
            <person name="Mueller R.-W."/>
            <person name="Bruemmer F."/>
            <person name="Labrenz M."/>
            <person name="Spormann A.M."/>
            <person name="Op den Camp H."/>
            <person name="Overmann J."/>
            <person name="Amann R."/>
            <person name="Jetten M.S.M."/>
            <person name="Mascher T."/>
            <person name="Medema M.H."/>
            <person name="Devos D.P."/>
            <person name="Kaster A.-K."/>
            <person name="Ovreas L."/>
            <person name="Rohde M."/>
            <person name="Galperin M.Y."/>
            <person name="Jogler C."/>
        </authorList>
    </citation>
    <scope>NUCLEOTIDE SEQUENCE [LARGE SCALE GENOMIC DNA]</scope>
    <source>
        <strain evidence="3 4">Pan189</strain>
    </source>
</reference>
<dbReference type="InterPro" id="IPR000683">
    <property type="entry name" value="Gfo/Idh/MocA-like_OxRdtase_N"/>
</dbReference>
<feature type="domain" description="Gfo/Idh/MocA-like oxidoreductase N-terminal" evidence="1">
    <location>
        <begin position="45"/>
        <end position="177"/>
    </location>
</feature>
<dbReference type="EMBL" id="CP036268">
    <property type="protein sequence ID" value="QDT38065.1"/>
    <property type="molecule type" value="Genomic_DNA"/>
</dbReference>
<dbReference type="PROSITE" id="PS51318">
    <property type="entry name" value="TAT"/>
    <property type="match status" value="1"/>
</dbReference>
<dbReference type="InterPro" id="IPR050463">
    <property type="entry name" value="Gfo/Idh/MocA_oxidrdct_glycsds"/>
</dbReference>
<dbReference type="PANTHER" id="PTHR43818">
    <property type="entry name" value="BCDNA.GH03377"/>
    <property type="match status" value="1"/>
</dbReference>
<feature type="domain" description="GFO/IDH/MocA-like oxidoreductase" evidence="2">
    <location>
        <begin position="193"/>
        <end position="330"/>
    </location>
</feature>
<dbReference type="InterPro" id="IPR055170">
    <property type="entry name" value="GFO_IDH_MocA-like_dom"/>
</dbReference>
<dbReference type="AlphaFoldDB" id="A0A517R2F3"/>
<evidence type="ECO:0000313" key="3">
    <source>
        <dbReference type="EMBL" id="QDT38065.1"/>
    </source>
</evidence>
<dbReference type="GO" id="GO:0050112">
    <property type="term" value="F:inositol 2-dehydrogenase (NAD+) activity"/>
    <property type="evidence" value="ECO:0007669"/>
    <property type="project" value="UniProtKB-EC"/>
</dbReference>
<keyword evidence="3" id="KW-0560">Oxidoreductase</keyword>